<dbReference type="SUPFAM" id="SSF52540">
    <property type="entry name" value="P-loop containing nucleoside triphosphate hydrolases"/>
    <property type="match status" value="1"/>
</dbReference>
<keyword evidence="2" id="KW-0067">ATP-binding</keyword>
<evidence type="ECO:0000313" key="4">
    <source>
        <dbReference type="EMBL" id="MBN3283641.1"/>
    </source>
</evidence>
<dbReference type="InterPro" id="IPR039421">
    <property type="entry name" value="Type_1_exporter"/>
</dbReference>
<dbReference type="EMBL" id="JAAWVQ010129482">
    <property type="protein sequence ID" value="MBN3283641.1"/>
    <property type="molecule type" value="Genomic_DNA"/>
</dbReference>
<dbReference type="Proteomes" id="UP001166093">
    <property type="component" value="Unassembled WGS sequence"/>
</dbReference>
<dbReference type="PANTHER" id="PTHR43394">
    <property type="entry name" value="ATP-DEPENDENT PERMEASE MDL1, MITOCHONDRIAL"/>
    <property type="match status" value="1"/>
</dbReference>
<dbReference type="InterPro" id="IPR027417">
    <property type="entry name" value="P-loop_NTPase"/>
</dbReference>
<dbReference type="PANTHER" id="PTHR43394:SF14">
    <property type="entry name" value="TRANSPORTER 2, ATP BINDING CASSETTE SUBFAMILY B"/>
    <property type="match status" value="1"/>
</dbReference>
<evidence type="ECO:0000256" key="1">
    <source>
        <dbReference type="ARBA" id="ARBA00022741"/>
    </source>
</evidence>
<dbReference type="SMART" id="SM00382">
    <property type="entry name" value="AAA"/>
    <property type="match status" value="1"/>
</dbReference>
<keyword evidence="1" id="KW-0547">Nucleotide-binding</keyword>
<keyword evidence="5" id="KW-1185">Reference proteome</keyword>
<accession>A0ABS2YBP3</accession>
<name>A0ABS2YBP3_POLSP</name>
<evidence type="ECO:0000256" key="2">
    <source>
        <dbReference type="ARBA" id="ARBA00022840"/>
    </source>
</evidence>
<dbReference type="InterPro" id="IPR003439">
    <property type="entry name" value="ABC_transporter-like_ATP-bd"/>
</dbReference>
<comment type="caution">
    <text evidence="4">The sequence shown here is derived from an EMBL/GenBank/DDBJ whole genome shotgun (WGS) entry which is preliminary data.</text>
</comment>
<dbReference type="Gene3D" id="3.40.50.300">
    <property type="entry name" value="P-loop containing nucleotide triphosphate hydrolases"/>
    <property type="match status" value="1"/>
</dbReference>
<feature type="non-terminal residue" evidence="4">
    <location>
        <position position="1"/>
    </location>
</feature>
<organism evidence="4 5">
    <name type="scientific">Polyodon spathula</name>
    <name type="common">North American paddlefish</name>
    <name type="synonym">Squalus spathula</name>
    <dbReference type="NCBI Taxonomy" id="7913"/>
    <lineage>
        <taxon>Eukaryota</taxon>
        <taxon>Metazoa</taxon>
        <taxon>Chordata</taxon>
        <taxon>Craniata</taxon>
        <taxon>Vertebrata</taxon>
        <taxon>Euteleostomi</taxon>
        <taxon>Actinopterygii</taxon>
        <taxon>Chondrostei</taxon>
        <taxon>Acipenseriformes</taxon>
        <taxon>Polyodontidae</taxon>
        <taxon>Polyodon</taxon>
    </lineage>
</organism>
<sequence>QSVSFELRPGEITALVGPNGGGKSTCVCLLERFYQPQSGEILLDGAPLQDYQHSYLHRKIALVGQEPVLFAGSIKDNIGYGLPDCSLERAQEAARRANAHSFVTSLEHGYNTDAGEGGGQLAGGQKQRIAIARALVRNPQLLILDEATSCLDIESEHAIQESLSRTRGQTVLVIAHRLETVEKADHIIMIEGGEVREQGTHQELMRREGSYHRLVQGLFTETQPPQ</sequence>
<protein>
    <submittedName>
        <fullName evidence="4">ABCB9 protein</fullName>
    </submittedName>
</protein>
<dbReference type="PROSITE" id="PS00211">
    <property type="entry name" value="ABC_TRANSPORTER_1"/>
    <property type="match status" value="1"/>
</dbReference>
<reference evidence="4" key="1">
    <citation type="journal article" date="2021" name="Cell">
        <title>Tracing the genetic footprints of vertebrate landing in non-teleost ray-finned fishes.</title>
        <authorList>
            <person name="Bi X."/>
            <person name="Wang K."/>
            <person name="Yang L."/>
            <person name="Pan H."/>
            <person name="Jiang H."/>
            <person name="Wei Q."/>
            <person name="Fang M."/>
            <person name="Yu H."/>
            <person name="Zhu C."/>
            <person name="Cai Y."/>
            <person name="He Y."/>
            <person name="Gan X."/>
            <person name="Zeng H."/>
            <person name="Yu D."/>
            <person name="Zhu Y."/>
            <person name="Jiang H."/>
            <person name="Qiu Q."/>
            <person name="Yang H."/>
            <person name="Zhang Y.E."/>
            <person name="Wang W."/>
            <person name="Zhu M."/>
            <person name="He S."/>
            <person name="Zhang G."/>
        </authorList>
    </citation>
    <scope>NUCLEOTIDE SEQUENCE</scope>
    <source>
        <strain evidence="4">Pddl_001</strain>
    </source>
</reference>
<dbReference type="Pfam" id="PF00005">
    <property type="entry name" value="ABC_tran"/>
    <property type="match status" value="1"/>
</dbReference>
<dbReference type="InterPro" id="IPR017871">
    <property type="entry name" value="ABC_transporter-like_CS"/>
</dbReference>
<feature type="non-terminal residue" evidence="4">
    <location>
        <position position="226"/>
    </location>
</feature>
<evidence type="ECO:0000313" key="5">
    <source>
        <dbReference type="Proteomes" id="UP001166093"/>
    </source>
</evidence>
<dbReference type="InterPro" id="IPR003593">
    <property type="entry name" value="AAA+_ATPase"/>
</dbReference>
<evidence type="ECO:0000259" key="3">
    <source>
        <dbReference type="PROSITE" id="PS50893"/>
    </source>
</evidence>
<gene>
    <name evidence="4" type="primary">Abcb9</name>
    <name evidence="4" type="ORF">GTO93_0000484</name>
</gene>
<dbReference type="PROSITE" id="PS50893">
    <property type="entry name" value="ABC_TRANSPORTER_2"/>
    <property type="match status" value="1"/>
</dbReference>
<proteinExistence type="predicted"/>
<feature type="domain" description="ABC transporter" evidence="3">
    <location>
        <begin position="1"/>
        <end position="217"/>
    </location>
</feature>